<dbReference type="Proteomes" id="UP000199058">
    <property type="component" value="Unassembled WGS sequence"/>
</dbReference>
<evidence type="ECO:0000313" key="2">
    <source>
        <dbReference type="Proteomes" id="UP000199058"/>
    </source>
</evidence>
<dbReference type="OrthoDB" id="9814432at2"/>
<evidence type="ECO:0008006" key="3">
    <source>
        <dbReference type="Google" id="ProtNLM"/>
    </source>
</evidence>
<dbReference type="EMBL" id="FOLH01000009">
    <property type="protein sequence ID" value="SFC50785.1"/>
    <property type="molecule type" value="Genomic_DNA"/>
</dbReference>
<keyword evidence="2" id="KW-1185">Reference proteome</keyword>
<evidence type="ECO:0000313" key="1">
    <source>
        <dbReference type="EMBL" id="SFC50785.1"/>
    </source>
</evidence>
<gene>
    <name evidence="1" type="ORF">SAMN05660443_2893</name>
</gene>
<protein>
    <recommendedName>
        <fullName evidence="3">TRASH domain-containing protein</fullName>
    </recommendedName>
</protein>
<dbReference type="RefSeq" id="WP_091965129.1">
    <property type="nucleotide sequence ID" value="NZ_FOLH01000009.1"/>
</dbReference>
<sequence>MSLLIIRLLVFVLVFWAGWRLWQYWQGFQNQRVEDQNGKEGHESMVRCAHCGLHLPSSEALKSGDHYFCCKEHREEFNSPDSQDDDKN</sequence>
<reference evidence="1 2" key="1">
    <citation type="submission" date="2016-10" db="EMBL/GenBank/DDBJ databases">
        <authorList>
            <person name="de Groot N.N."/>
        </authorList>
    </citation>
    <scope>NUCLEOTIDE SEQUENCE [LARGE SCALE GENOMIC DNA]</scope>
    <source>
        <strain evidence="1 2">DSM 18438</strain>
    </source>
</reference>
<dbReference type="NCBIfam" id="NF041023">
    <property type="entry name" value="PP0621_fam"/>
    <property type="match status" value="1"/>
</dbReference>
<name>A0A1I1JQW3_9GAMM</name>
<proteinExistence type="predicted"/>
<accession>A0A1I1JQW3</accession>
<organism evidence="1 2">
    <name type="scientific">Marinospirillum celere</name>
    <dbReference type="NCBI Taxonomy" id="1122252"/>
    <lineage>
        <taxon>Bacteria</taxon>
        <taxon>Pseudomonadati</taxon>
        <taxon>Pseudomonadota</taxon>
        <taxon>Gammaproteobacteria</taxon>
        <taxon>Oceanospirillales</taxon>
        <taxon>Oceanospirillaceae</taxon>
        <taxon>Marinospirillum</taxon>
    </lineage>
</organism>
<dbReference type="STRING" id="1122252.SAMN05660443_2893"/>
<dbReference type="AlphaFoldDB" id="A0A1I1JQW3"/>
<dbReference type="InterPro" id="IPR049708">
    <property type="entry name" value="PP0621-like"/>
</dbReference>